<dbReference type="Proteomes" id="UP000442469">
    <property type="component" value="Unassembled WGS sequence"/>
</dbReference>
<dbReference type="GeneID" id="77009427"/>
<comment type="caution">
    <text evidence="1">The sequence shown here is derived from an EMBL/GenBank/DDBJ whole genome shotgun (WGS) entry which is preliminary data.</text>
</comment>
<accession>A0A090Z7L9</accession>
<gene>
    <name evidence="1" type="primary">phzF</name>
    <name evidence="1" type="ORF">DJ90_5642</name>
    <name evidence="2" type="ORF">GNQ08_29925</name>
</gene>
<reference evidence="1 3" key="1">
    <citation type="submission" date="2014-04" db="EMBL/GenBank/DDBJ databases">
        <authorList>
            <person name="Bishop-Lilly K.A."/>
            <person name="Broomall S.M."/>
            <person name="Chain P.S."/>
            <person name="Chertkov O."/>
            <person name="Coyne S.R."/>
            <person name="Daligault H.E."/>
            <person name="Davenport K.W."/>
            <person name="Erkkila T."/>
            <person name="Frey K.G."/>
            <person name="Gibbons H.S."/>
            <person name="Gu W."/>
            <person name="Jaissle J."/>
            <person name="Johnson S.L."/>
            <person name="Koroleva G.I."/>
            <person name="Ladner J.T."/>
            <person name="Lo C.-C."/>
            <person name="Minogue T.D."/>
            <person name="Munk C."/>
            <person name="Palacios G.F."/>
            <person name="Redden C.L."/>
            <person name="Rosenzweig C.N."/>
            <person name="Scholz M.B."/>
            <person name="Teshima H."/>
            <person name="Xu Y."/>
        </authorList>
    </citation>
    <scope>NUCLEOTIDE SEQUENCE [LARGE SCALE GENOMIC DNA]</scope>
    <source>
        <strain evidence="1 3">8244</strain>
    </source>
</reference>
<dbReference type="EMBL" id="WNZZ01000047">
    <property type="protein sequence ID" value="MUG26550.1"/>
    <property type="molecule type" value="Genomic_DNA"/>
</dbReference>
<dbReference type="Proteomes" id="UP000029278">
    <property type="component" value="Unassembled WGS sequence"/>
</dbReference>
<dbReference type="STRING" id="44252.DJ90_5642"/>
<dbReference type="OrthoDB" id="9788221at2"/>
<evidence type="ECO:0000313" key="3">
    <source>
        <dbReference type="Proteomes" id="UP000029278"/>
    </source>
</evidence>
<evidence type="ECO:0000313" key="1">
    <source>
        <dbReference type="EMBL" id="KFN07269.1"/>
    </source>
</evidence>
<organism evidence="1 3">
    <name type="scientific">Paenibacillus macerans</name>
    <name type="common">Bacillus macerans</name>
    <dbReference type="NCBI Taxonomy" id="44252"/>
    <lineage>
        <taxon>Bacteria</taxon>
        <taxon>Bacillati</taxon>
        <taxon>Bacillota</taxon>
        <taxon>Bacilli</taxon>
        <taxon>Bacillales</taxon>
        <taxon>Paenibacillaceae</taxon>
        <taxon>Paenibacillus</taxon>
    </lineage>
</organism>
<dbReference type="EMBL" id="JMQA01000035">
    <property type="protein sequence ID" value="KFN07269.1"/>
    <property type="molecule type" value="Genomic_DNA"/>
</dbReference>
<dbReference type="RefSeq" id="WP_051985694.1">
    <property type="nucleotide sequence ID" value="NZ_BGML01000021.1"/>
</dbReference>
<protein>
    <submittedName>
        <fullName evidence="1">Phenazine biosynthesis domain protein</fullName>
    </submittedName>
    <submittedName>
        <fullName evidence="2">PhzF family phenazine biosynthesis protein</fullName>
    </submittedName>
</protein>
<evidence type="ECO:0000313" key="4">
    <source>
        <dbReference type="Proteomes" id="UP000442469"/>
    </source>
</evidence>
<sequence length="73" mass="8129">MEIEVSNGAPACYLYKNGKLPDNWAGDLIFKQGYTMNRPSEIKAKLTVNMNREIEKIQVGGTAANTELKKVNI</sequence>
<reference evidence="2 4" key="2">
    <citation type="submission" date="2019-11" db="EMBL/GenBank/DDBJ databases">
        <title>Draft genome sequences of five Paenibacillus species of dairy origin.</title>
        <authorList>
            <person name="Olajide A.M."/>
            <person name="Chen S."/>
            <person name="Lapointe G."/>
        </authorList>
    </citation>
    <scope>NUCLEOTIDE SEQUENCE [LARGE SCALE GENOMIC DNA]</scope>
    <source>
        <strain evidence="2 4">3CT49</strain>
    </source>
</reference>
<name>A0A090Z7L9_PAEMA</name>
<evidence type="ECO:0000313" key="2">
    <source>
        <dbReference type="EMBL" id="MUG26550.1"/>
    </source>
</evidence>
<proteinExistence type="predicted"/>
<dbReference type="Gene3D" id="3.10.310.10">
    <property type="entry name" value="Diaminopimelate Epimerase, Chain A, domain 1"/>
    <property type="match status" value="1"/>
</dbReference>
<dbReference type="HOGENOM" id="CLU_2701273_0_0_9"/>
<dbReference type="AlphaFoldDB" id="A0A090Z7L9"/>
<dbReference type="PATRIC" id="fig|44252.3.peg.3876"/>
<keyword evidence="3" id="KW-1185">Reference proteome</keyword>
<dbReference type="SUPFAM" id="SSF54506">
    <property type="entry name" value="Diaminopimelate epimerase-like"/>
    <property type="match status" value="1"/>
</dbReference>